<dbReference type="AlphaFoldDB" id="E3H8N6"/>
<dbReference type="HOGENOM" id="CLU_028518_1_3_0"/>
<dbReference type="SUPFAM" id="SSF161098">
    <property type="entry name" value="MetI-like"/>
    <property type="match status" value="1"/>
</dbReference>
<dbReference type="PANTHER" id="PTHR43386">
    <property type="entry name" value="OLIGOPEPTIDE TRANSPORT SYSTEM PERMEASE PROTEIN APPC"/>
    <property type="match status" value="1"/>
</dbReference>
<dbReference type="GO" id="GO:0055085">
    <property type="term" value="P:transmembrane transport"/>
    <property type="evidence" value="ECO:0007669"/>
    <property type="project" value="InterPro"/>
</dbReference>
<evidence type="ECO:0000256" key="4">
    <source>
        <dbReference type="ARBA" id="ARBA00022692"/>
    </source>
</evidence>
<proteinExistence type="inferred from homology"/>
<keyword evidence="2 7" id="KW-0813">Transport</keyword>
<dbReference type="Gene3D" id="1.10.3720.10">
    <property type="entry name" value="MetI-like"/>
    <property type="match status" value="1"/>
</dbReference>
<feature type="transmembrane region" description="Helical" evidence="7">
    <location>
        <begin position="85"/>
        <end position="110"/>
    </location>
</feature>
<feature type="transmembrane region" description="Helical" evidence="7">
    <location>
        <begin position="122"/>
        <end position="141"/>
    </location>
</feature>
<reference evidence="9 10" key="1">
    <citation type="journal article" date="2010" name="Stand. Genomic Sci.">
        <title>Complete genome sequence of Ilyobacter polytropus type strain (CuHbu1).</title>
        <authorList>
            <person name="Sikorski J."/>
            <person name="Chertkov O."/>
            <person name="Lapidus A."/>
            <person name="Nolan M."/>
            <person name="Lucas S."/>
            <person name="Del Rio T.G."/>
            <person name="Tice H."/>
            <person name="Cheng J.F."/>
            <person name="Tapia R."/>
            <person name="Han C."/>
            <person name="Goodwin L."/>
            <person name="Pitluck S."/>
            <person name="Liolios K."/>
            <person name="Ivanova N."/>
            <person name="Mavromatis K."/>
            <person name="Mikhailova N."/>
            <person name="Pati A."/>
            <person name="Chen A."/>
            <person name="Palaniappan K."/>
            <person name="Land M."/>
            <person name="Hauser L."/>
            <person name="Chang Y.J."/>
            <person name="Jeffries C.D."/>
            <person name="Brambilla E."/>
            <person name="Yasawong M."/>
            <person name="Rohde M."/>
            <person name="Pukall R."/>
            <person name="Spring S."/>
            <person name="Goker M."/>
            <person name="Woyke T."/>
            <person name="Bristow J."/>
            <person name="Eisen J.A."/>
            <person name="Markowitz V."/>
            <person name="Hugenholtz P."/>
            <person name="Kyrpides N.C."/>
            <person name="Klenk H.P."/>
        </authorList>
    </citation>
    <scope>NUCLEOTIDE SEQUENCE [LARGE SCALE GENOMIC DNA]</scope>
    <source>
        <strain evidence="10">ATCC 51220 / DSM 2926 / LMG 16218 / CuHBu1</strain>
    </source>
</reference>
<feature type="domain" description="ABC transmembrane type-1" evidence="8">
    <location>
        <begin position="83"/>
        <end position="272"/>
    </location>
</feature>
<dbReference type="KEGG" id="ipo:Ilyop_1237"/>
<dbReference type="GO" id="GO:0005886">
    <property type="term" value="C:plasma membrane"/>
    <property type="evidence" value="ECO:0007669"/>
    <property type="project" value="UniProtKB-SubCell"/>
</dbReference>
<name>E3H8N6_ILYPC</name>
<dbReference type="InterPro" id="IPR035906">
    <property type="entry name" value="MetI-like_sf"/>
</dbReference>
<dbReference type="InterPro" id="IPR000515">
    <property type="entry name" value="MetI-like"/>
</dbReference>
<feature type="transmembrane region" description="Helical" evidence="7">
    <location>
        <begin position="27"/>
        <end position="45"/>
    </location>
</feature>
<protein>
    <submittedName>
        <fullName evidence="9">Binding-protein-dependent transport systems inner membrane component</fullName>
    </submittedName>
</protein>
<dbReference type="Pfam" id="PF00528">
    <property type="entry name" value="BPD_transp_1"/>
    <property type="match status" value="1"/>
</dbReference>
<evidence type="ECO:0000313" key="9">
    <source>
        <dbReference type="EMBL" id="ADO83018.1"/>
    </source>
</evidence>
<feature type="transmembrane region" description="Helical" evidence="7">
    <location>
        <begin position="247"/>
        <end position="268"/>
    </location>
</feature>
<accession>E3H8N6</accession>
<comment type="subcellular location">
    <subcellularLocation>
        <location evidence="1 7">Cell membrane</location>
        <topology evidence="1 7">Multi-pass membrane protein</topology>
    </subcellularLocation>
</comment>
<keyword evidence="5 7" id="KW-1133">Transmembrane helix</keyword>
<evidence type="ECO:0000259" key="8">
    <source>
        <dbReference type="PROSITE" id="PS50928"/>
    </source>
</evidence>
<keyword evidence="6 7" id="KW-0472">Membrane</keyword>
<dbReference type="CDD" id="cd06261">
    <property type="entry name" value="TM_PBP2"/>
    <property type="match status" value="1"/>
</dbReference>
<dbReference type="OrthoDB" id="9783218at2"/>
<dbReference type="STRING" id="572544.Ilyop_1237"/>
<keyword evidence="4 7" id="KW-0812">Transmembrane</keyword>
<evidence type="ECO:0000256" key="6">
    <source>
        <dbReference type="ARBA" id="ARBA00023136"/>
    </source>
</evidence>
<dbReference type="PANTHER" id="PTHR43386:SF1">
    <property type="entry name" value="D,D-DIPEPTIDE TRANSPORT SYSTEM PERMEASE PROTEIN DDPC-RELATED"/>
    <property type="match status" value="1"/>
</dbReference>
<evidence type="ECO:0000256" key="5">
    <source>
        <dbReference type="ARBA" id="ARBA00022989"/>
    </source>
</evidence>
<dbReference type="eggNOG" id="COG1173">
    <property type="taxonomic scope" value="Bacteria"/>
</dbReference>
<organism evidence="9 10">
    <name type="scientific">Ilyobacter polytropus (strain ATCC 51220 / DSM 2926 / LMG 16218 / CuHBu1)</name>
    <dbReference type="NCBI Taxonomy" id="572544"/>
    <lineage>
        <taxon>Bacteria</taxon>
        <taxon>Fusobacteriati</taxon>
        <taxon>Fusobacteriota</taxon>
        <taxon>Fusobacteriia</taxon>
        <taxon>Fusobacteriales</taxon>
        <taxon>Fusobacteriaceae</taxon>
        <taxon>Ilyobacter</taxon>
    </lineage>
</organism>
<dbReference type="PROSITE" id="PS50928">
    <property type="entry name" value="ABC_TM1"/>
    <property type="match status" value="1"/>
</dbReference>
<dbReference type="EMBL" id="CP002281">
    <property type="protein sequence ID" value="ADO83018.1"/>
    <property type="molecule type" value="Genomic_DNA"/>
</dbReference>
<evidence type="ECO:0000256" key="3">
    <source>
        <dbReference type="ARBA" id="ARBA00022475"/>
    </source>
</evidence>
<feature type="transmembrane region" description="Helical" evidence="7">
    <location>
        <begin position="220"/>
        <end position="241"/>
    </location>
</feature>
<keyword evidence="10" id="KW-1185">Reference proteome</keyword>
<dbReference type="RefSeq" id="WP_013387685.1">
    <property type="nucleotide sequence ID" value="NC_014632.1"/>
</dbReference>
<evidence type="ECO:0000256" key="2">
    <source>
        <dbReference type="ARBA" id="ARBA00022448"/>
    </source>
</evidence>
<dbReference type="Proteomes" id="UP000006875">
    <property type="component" value="Chromosome"/>
</dbReference>
<evidence type="ECO:0000313" key="10">
    <source>
        <dbReference type="Proteomes" id="UP000006875"/>
    </source>
</evidence>
<gene>
    <name evidence="9" type="ordered locus">Ilyop_1237</name>
</gene>
<evidence type="ECO:0000256" key="7">
    <source>
        <dbReference type="RuleBase" id="RU363032"/>
    </source>
</evidence>
<keyword evidence="3" id="KW-1003">Cell membrane</keyword>
<sequence length="291" mass="32773">MDKFEKLNSYSSEEKFSNHKKKNYDPVLLCEMSFIILIIILSFIIPDHLAENRWNMNMLPSGDHLFGTDDLGRDIFFRTLKGTKISMTIAIFGGVVELFVGGGYGAIAGYLGGKTEFLMMRVLDIFSSIPYLVLVTLIPIFLGRNLFGITVAITFTGWFSTGRVIRGEVLHLKEENYVKASKLMGASPFSVIKNHIFPNLIGILSASVIMNIPKYIFAEAFLQILGLGLGYPNVTWGMLIAGSQENLFFYPYQIIFPSIILVTVIFIITHMGERIKKLVNGSRLHWRGYYG</sequence>
<dbReference type="InterPro" id="IPR050366">
    <property type="entry name" value="BP-dependent_transpt_permease"/>
</dbReference>
<comment type="similarity">
    <text evidence="7">Belongs to the binding-protein-dependent transport system permease family.</text>
</comment>
<evidence type="ECO:0000256" key="1">
    <source>
        <dbReference type="ARBA" id="ARBA00004651"/>
    </source>
</evidence>